<sequence length="151" mass="17014">MVGRSFDKSIHIWAAVFDAVLPKKSNKKLSPMTRLLVLGFLLFLSSLTVEEADLNGAPEEVGVNSEEPIIEHPRQIVKHIIILYKICIYFFAQTWTFSNLSRFQVKVHVELMRTVLIGSIMASATALSTALNRSMNIVEGHVVFVEELDQK</sequence>
<dbReference type="AlphaFoldDB" id="A0A016WKM2"/>
<protein>
    <submittedName>
        <fullName evidence="2">Uncharacterized protein</fullName>
    </submittedName>
</protein>
<evidence type="ECO:0000256" key="1">
    <source>
        <dbReference type="SAM" id="Phobius"/>
    </source>
</evidence>
<dbReference type="Proteomes" id="UP000024635">
    <property type="component" value="Unassembled WGS sequence"/>
</dbReference>
<evidence type="ECO:0000313" key="2">
    <source>
        <dbReference type="EMBL" id="EYC39543.1"/>
    </source>
</evidence>
<evidence type="ECO:0000313" key="3">
    <source>
        <dbReference type="Proteomes" id="UP000024635"/>
    </source>
</evidence>
<keyword evidence="1" id="KW-0812">Transmembrane</keyword>
<organism evidence="2 3">
    <name type="scientific">Ancylostoma ceylanicum</name>
    <dbReference type="NCBI Taxonomy" id="53326"/>
    <lineage>
        <taxon>Eukaryota</taxon>
        <taxon>Metazoa</taxon>
        <taxon>Ecdysozoa</taxon>
        <taxon>Nematoda</taxon>
        <taxon>Chromadorea</taxon>
        <taxon>Rhabditida</taxon>
        <taxon>Rhabditina</taxon>
        <taxon>Rhabditomorpha</taxon>
        <taxon>Strongyloidea</taxon>
        <taxon>Ancylostomatidae</taxon>
        <taxon>Ancylostomatinae</taxon>
        <taxon>Ancylostoma</taxon>
    </lineage>
</organism>
<proteinExistence type="predicted"/>
<dbReference type="EMBL" id="JARK01000251">
    <property type="protein sequence ID" value="EYC39543.1"/>
    <property type="molecule type" value="Genomic_DNA"/>
</dbReference>
<keyword evidence="1" id="KW-1133">Transmembrane helix</keyword>
<feature type="transmembrane region" description="Helical" evidence="1">
    <location>
        <begin position="110"/>
        <end position="131"/>
    </location>
</feature>
<name>A0A016WKM2_9BILA</name>
<keyword evidence="3" id="KW-1185">Reference proteome</keyword>
<comment type="caution">
    <text evidence="2">The sequence shown here is derived from an EMBL/GenBank/DDBJ whole genome shotgun (WGS) entry which is preliminary data.</text>
</comment>
<accession>A0A016WKM2</accession>
<gene>
    <name evidence="2" type="primary">Acey_s0651.g1138</name>
    <name evidence="2" type="ORF">Y032_0651g1138</name>
</gene>
<keyword evidence="1" id="KW-0472">Membrane</keyword>
<feature type="transmembrane region" description="Helical" evidence="1">
    <location>
        <begin position="76"/>
        <end position="98"/>
    </location>
</feature>
<reference evidence="3" key="1">
    <citation type="journal article" date="2015" name="Nat. Genet.">
        <title>The genome and transcriptome of the zoonotic hookworm Ancylostoma ceylanicum identify infection-specific gene families.</title>
        <authorList>
            <person name="Schwarz E.M."/>
            <person name="Hu Y."/>
            <person name="Antoshechkin I."/>
            <person name="Miller M.M."/>
            <person name="Sternberg P.W."/>
            <person name="Aroian R.V."/>
        </authorList>
    </citation>
    <scope>NUCLEOTIDE SEQUENCE</scope>
    <source>
        <strain evidence="3">HY135</strain>
    </source>
</reference>